<dbReference type="InterPro" id="IPR029787">
    <property type="entry name" value="Nucleotide_cyclase"/>
</dbReference>
<keyword evidence="6 8" id="KW-0472">Membrane</keyword>
<dbReference type="RefSeq" id="WP_182810594.1">
    <property type="nucleotide sequence ID" value="NZ_JACJFM010000036.1"/>
</dbReference>
<dbReference type="Proteomes" id="UP000565262">
    <property type="component" value="Unassembled WGS sequence"/>
</dbReference>
<dbReference type="PROSITE" id="PS50839">
    <property type="entry name" value="CHASE"/>
    <property type="match status" value="1"/>
</dbReference>
<comment type="subcellular location">
    <subcellularLocation>
        <location evidence="2">Membrane</location>
    </subcellularLocation>
</comment>
<organism evidence="11 12">
    <name type="scientific">Oceanospirillum sediminis</name>
    <dbReference type="NCBI Taxonomy" id="2760088"/>
    <lineage>
        <taxon>Bacteria</taxon>
        <taxon>Pseudomonadati</taxon>
        <taxon>Pseudomonadota</taxon>
        <taxon>Gammaproteobacteria</taxon>
        <taxon>Oceanospirillales</taxon>
        <taxon>Oceanospirillaceae</taxon>
        <taxon>Oceanospirillum</taxon>
    </lineage>
</organism>
<evidence type="ECO:0000259" key="10">
    <source>
        <dbReference type="PROSITE" id="PS50887"/>
    </source>
</evidence>
<gene>
    <name evidence="11" type="ORF">H4O21_19635</name>
</gene>
<evidence type="ECO:0000256" key="1">
    <source>
        <dbReference type="ARBA" id="ARBA00001946"/>
    </source>
</evidence>
<dbReference type="Gene3D" id="3.30.450.350">
    <property type="entry name" value="CHASE domain"/>
    <property type="match status" value="1"/>
</dbReference>
<dbReference type="GO" id="GO:0052621">
    <property type="term" value="F:diguanylate cyclase activity"/>
    <property type="evidence" value="ECO:0007669"/>
    <property type="project" value="UniProtKB-EC"/>
</dbReference>
<dbReference type="InterPro" id="IPR050469">
    <property type="entry name" value="Diguanylate_Cyclase"/>
</dbReference>
<sequence length="530" mass="60378">MKENATRHWVFLILILGMVLSVGSAWLLHFSEREQLRHLLAKDVADRAASLDREIVTSLEALYTMRALFIERELPDYQLFSQLSLQSRQRHPYIEAFYWVGVMNREHRITSERMIRQMLADPDFSVLEKSESGELKVAGDKLMYHPVLYQEPEAFSYITAGQDLTSDPVMEEVFSLAARSRQLVLSPGLIRSSQSTEATLLQAVLPVYKTMTSDEVSGFIVAVINLAQTFEDALMNIRVSGIDMKLWDITEPGAPALLHVHPSRTRLPLKVTASMSMPLNMVGQRQWELEAIPTFYYFDSKKTWLPHLVFLAGLASTLLIMRLFIIFASHSEQMEKESRQLMTSNQELEEISRTDALTGVANRRYFDEVLVREWKRAIRNNTPLTLVMVDIDCFKLYNDYYGHLEGDECIRRVAQSLKKMISRPMDLVARYGGEEFAVLLPDTNENAITLAEQCCEKIRALELVHAASRVSPYVTVSMGICTIIPSLNIDISEIIRQADRALYKAKENGRNQVCSAQEIKETASGESDTY</sequence>
<comment type="cofactor">
    <cofactor evidence="1">
        <name>Mg(2+)</name>
        <dbReference type="ChEBI" id="CHEBI:18420"/>
    </cofactor>
</comment>
<feature type="transmembrane region" description="Helical" evidence="8">
    <location>
        <begin position="6"/>
        <end position="28"/>
    </location>
</feature>
<dbReference type="GO" id="GO:0005886">
    <property type="term" value="C:plasma membrane"/>
    <property type="evidence" value="ECO:0007669"/>
    <property type="project" value="TreeGrafter"/>
</dbReference>
<evidence type="ECO:0000256" key="4">
    <source>
        <dbReference type="ARBA" id="ARBA00022692"/>
    </source>
</evidence>
<dbReference type="InterPro" id="IPR000160">
    <property type="entry name" value="GGDEF_dom"/>
</dbReference>
<dbReference type="PANTHER" id="PTHR45138">
    <property type="entry name" value="REGULATORY COMPONENTS OF SENSORY TRANSDUCTION SYSTEM"/>
    <property type="match status" value="1"/>
</dbReference>
<dbReference type="EMBL" id="JACJFM010000036">
    <property type="protein sequence ID" value="MBB1488825.1"/>
    <property type="molecule type" value="Genomic_DNA"/>
</dbReference>
<accession>A0A839IU05</accession>
<feature type="domain" description="GGDEF" evidence="10">
    <location>
        <begin position="382"/>
        <end position="518"/>
    </location>
</feature>
<protein>
    <recommendedName>
        <fullName evidence="3">diguanylate cyclase</fullName>
        <ecNumber evidence="3">2.7.7.65</ecNumber>
    </recommendedName>
</protein>
<dbReference type="FunFam" id="3.30.70.270:FF:000001">
    <property type="entry name" value="Diguanylate cyclase domain protein"/>
    <property type="match status" value="1"/>
</dbReference>
<dbReference type="PANTHER" id="PTHR45138:SF9">
    <property type="entry name" value="DIGUANYLATE CYCLASE DGCM-RELATED"/>
    <property type="match status" value="1"/>
</dbReference>
<dbReference type="InterPro" id="IPR043128">
    <property type="entry name" value="Rev_trsase/Diguanyl_cyclase"/>
</dbReference>
<feature type="transmembrane region" description="Helical" evidence="8">
    <location>
        <begin position="308"/>
        <end position="328"/>
    </location>
</feature>
<dbReference type="GO" id="GO:1902201">
    <property type="term" value="P:negative regulation of bacterial-type flagellum-dependent cell motility"/>
    <property type="evidence" value="ECO:0007669"/>
    <property type="project" value="TreeGrafter"/>
</dbReference>
<evidence type="ECO:0000256" key="6">
    <source>
        <dbReference type="ARBA" id="ARBA00023136"/>
    </source>
</evidence>
<evidence type="ECO:0000256" key="2">
    <source>
        <dbReference type="ARBA" id="ARBA00004370"/>
    </source>
</evidence>
<comment type="catalytic activity">
    <reaction evidence="7">
        <text>2 GTP = 3',3'-c-di-GMP + 2 diphosphate</text>
        <dbReference type="Rhea" id="RHEA:24898"/>
        <dbReference type="ChEBI" id="CHEBI:33019"/>
        <dbReference type="ChEBI" id="CHEBI:37565"/>
        <dbReference type="ChEBI" id="CHEBI:58805"/>
        <dbReference type="EC" id="2.7.7.65"/>
    </reaction>
</comment>
<proteinExistence type="predicted"/>
<dbReference type="SUPFAM" id="SSF55073">
    <property type="entry name" value="Nucleotide cyclase"/>
    <property type="match status" value="1"/>
</dbReference>
<dbReference type="EC" id="2.7.7.65" evidence="3"/>
<dbReference type="SMART" id="SM01079">
    <property type="entry name" value="CHASE"/>
    <property type="match status" value="1"/>
</dbReference>
<evidence type="ECO:0000256" key="8">
    <source>
        <dbReference type="SAM" id="Phobius"/>
    </source>
</evidence>
<dbReference type="InterPro" id="IPR006189">
    <property type="entry name" value="CHASE_dom"/>
</dbReference>
<evidence type="ECO:0000259" key="9">
    <source>
        <dbReference type="PROSITE" id="PS50839"/>
    </source>
</evidence>
<dbReference type="AlphaFoldDB" id="A0A839IU05"/>
<keyword evidence="12" id="KW-1185">Reference proteome</keyword>
<evidence type="ECO:0000256" key="7">
    <source>
        <dbReference type="ARBA" id="ARBA00034247"/>
    </source>
</evidence>
<name>A0A839IU05_9GAMM</name>
<evidence type="ECO:0000313" key="11">
    <source>
        <dbReference type="EMBL" id="MBB1488825.1"/>
    </source>
</evidence>
<comment type="caution">
    <text evidence="11">The sequence shown here is derived from an EMBL/GenBank/DDBJ whole genome shotgun (WGS) entry which is preliminary data.</text>
</comment>
<dbReference type="Pfam" id="PF03924">
    <property type="entry name" value="CHASE"/>
    <property type="match status" value="1"/>
</dbReference>
<keyword evidence="4 8" id="KW-0812">Transmembrane</keyword>
<evidence type="ECO:0000256" key="5">
    <source>
        <dbReference type="ARBA" id="ARBA00022989"/>
    </source>
</evidence>
<reference evidence="11 12" key="1">
    <citation type="submission" date="2020-08" db="EMBL/GenBank/DDBJ databases">
        <title>Oceanospirillum sp. nov. isolated from marine sediment.</title>
        <authorList>
            <person name="Ji X."/>
        </authorList>
    </citation>
    <scope>NUCLEOTIDE SEQUENCE [LARGE SCALE GENOMIC DNA]</scope>
    <source>
        <strain evidence="11 12">D5</strain>
    </source>
</reference>
<dbReference type="GO" id="GO:0043709">
    <property type="term" value="P:cell adhesion involved in single-species biofilm formation"/>
    <property type="evidence" value="ECO:0007669"/>
    <property type="project" value="TreeGrafter"/>
</dbReference>
<dbReference type="NCBIfam" id="TIGR00254">
    <property type="entry name" value="GGDEF"/>
    <property type="match status" value="1"/>
</dbReference>
<dbReference type="Pfam" id="PF00990">
    <property type="entry name" value="GGDEF"/>
    <property type="match status" value="1"/>
</dbReference>
<keyword evidence="5 8" id="KW-1133">Transmembrane helix</keyword>
<dbReference type="SMART" id="SM00267">
    <property type="entry name" value="GGDEF"/>
    <property type="match status" value="1"/>
</dbReference>
<dbReference type="Gene3D" id="3.30.70.270">
    <property type="match status" value="1"/>
</dbReference>
<feature type="domain" description="CHASE" evidence="9">
    <location>
        <begin position="144"/>
        <end position="237"/>
    </location>
</feature>
<dbReference type="CDD" id="cd01949">
    <property type="entry name" value="GGDEF"/>
    <property type="match status" value="1"/>
</dbReference>
<dbReference type="GO" id="GO:0007165">
    <property type="term" value="P:signal transduction"/>
    <property type="evidence" value="ECO:0007669"/>
    <property type="project" value="UniProtKB-ARBA"/>
</dbReference>
<dbReference type="InterPro" id="IPR042240">
    <property type="entry name" value="CHASE_sf"/>
</dbReference>
<dbReference type="PROSITE" id="PS50887">
    <property type="entry name" value="GGDEF"/>
    <property type="match status" value="1"/>
</dbReference>
<evidence type="ECO:0000313" key="12">
    <source>
        <dbReference type="Proteomes" id="UP000565262"/>
    </source>
</evidence>
<evidence type="ECO:0000256" key="3">
    <source>
        <dbReference type="ARBA" id="ARBA00012528"/>
    </source>
</evidence>